<evidence type="ECO:0000313" key="2">
    <source>
        <dbReference type="Proteomes" id="UP000326953"/>
    </source>
</evidence>
<accession>A0A5E6XFF8</accession>
<dbReference type="Proteomes" id="UP000326953">
    <property type="component" value="Unassembled WGS sequence"/>
</dbReference>
<reference evidence="1 2" key="1">
    <citation type="submission" date="2019-09" db="EMBL/GenBank/DDBJ databases">
        <authorList>
            <person name="Chandra G."/>
            <person name="Truman W A."/>
        </authorList>
    </citation>
    <scope>NUCLEOTIDE SEQUENCE [LARGE SCALE GENOMIC DNA]</scope>
    <source>
        <strain evidence="1">PS662</strain>
    </source>
</reference>
<dbReference type="EMBL" id="CABVHK010000023">
    <property type="protein sequence ID" value="VVN40033.1"/>
    <property type="molecule type" value="Genomic_DNA"/>
</dbReference>
<name>A0A5E6XFF8_PSEFL</name>
<organism evidence="1 2">
    <name type="scientific">Pseudomonas fluorescens</name>
    <dbReference type="NCBI Taxonomy" id="294"/>
    <lineage>
        <taxon>Bacteria</taxon>
        <taxon>Pseudomonadati</taxon>
        <taxon>Pseudomonadota</taxon>
        <taxon>Gammaproteobacteria</taxon>
        <taxon>Pseudomonadales</taxon>
        <taxon>Pseudomonadaceae</taxon>
        <taxon>Pseudomonas</taxon>
    </lineage>
</organism>
<proteinExistence type="predicted"/>
<gene>
    <name evidence="1" type="ORF">PS662_05405</name>
</gene>
<evidence type="ECO:0000313" key="1">
    <source>
        <dbReference type="EMBL" id="VVN40033.1"/>
    </source>
</evidence>
<protein>
    <submittedName>
        <fullName evidence="1">Uncharacterized protein</fullName>
    </submittedName>
</protein>
<dbReference type="AlphaFoldDB" id="A0A5E6XFF8"/>
<sequence length="527" mass="58673">MNSNKYLIGISSIKEQLARYTHESVLNHSLEYLGMRVVDGTPEAGKMPWIIMFMLKMAVLGEAGNKEISTTEFHRIANEIFHLQSAAAALEVGSLELKLRAMILSQLLYQKTTTSGMRELIVQGAILSRSDNYYDELFVRFFGLSLDSYLKIAMFIVTRLDKQQGGVVKMPISEILFYLSPGIPNAHILAFIRLASCEAGAIPSFMELHDLGGIYESEYFQETPFKYIPFLLEEGCLVAFNSKFCITALCALAPAILKKEFPAFKDKFGNDMELRVGEILNGMNFDKVIAESELSTILTGQGLKGKLVDFIVREEDRVTLIECKAIEPTDLMKCTADAKLLKGLLESSYIKAIHQGQSVADGLSKIKDFVGCNYRLLVVTFGDHYVFGGKYISEYIDTDLVDRLTGKYGSLPIQMDRISYLSLQDFAGLAYGLNAEGRPLGLFLDSACDAQSNPETRRFTLGHVVEETIGKIPGSWAAGLSGEMDKKLEALTQLIVDNSRFWKRNGSAFLFNYDSLLTALSPSYKDL</sequence>